<dbReference type="Gene3D" id="3.40.50.300">
    <property type="entry name" value="P-loop containing nucleotide triphosphate hydrolases"/>
    <property type="match status" value="1"/>
</dbReference>
<comment type="catalytic activity">
    <reaction evidence="8">
        <text>L-tyrosyl-[protein] + ATP = O-phospho-L-tyrosyl-[protein] + ADP + H(+)</text>
        <dbReference type="Rhea" id="RHEA:10596"/>
        <dbReference type="Rhea" id="RHEA-COMP:10136"/>
        <dbReference type="Rhea" id="RHEA-COMP:20101"/>
        <dbReference type="ChEBI" id="CHEBI:15378"/>
        <dbReference type="ChEBI" id="CHEBI:30616"/>
        <dbReference type="ChEBI" id="CHEBI:46858"/>
        <dbReference type="ChEBI" id="CHEBI:61978"/>
        <dbReference type="ChEBI" id="CHEBI:456216"/>
        <dbReference type="EC" id="2.7.10.2"/>
    </reaction>
</comment>
<name>A0A1T4XGG8_9CLOT</name>
<keyword evidence="3" id="KW-0808">Transferase</keyword>
<dbReference type="GO" id="GO:0005886">
    <property type="term" value="C:plasma membrane"/>
    <property type="evidence" value="ECO:0007669"/>
    <property type="project" value="UniProtKB-ARBA"/>
</dbReference>
<dbReference type="PANTHER" id="PTHR32309:SF13">
    <property type="entry name" value="FERRIC ENTEROBACTIN TRANSPORT PROTEIN FEPE"/>
    <property type="match status" value="1"/>
</dbReference>
<evidence type="ECO:0000256" key="1">
    <source>
        <dbReference type="ARBA" id="ARBA00007316"/>
    </source>
</evidence>
<evidence type="ECO:0000256" key="5">
    <source>
        <dbReference type="ARBA" id="ARBA00022777"/>
    </source>
</evidence>
<dbReference type="NCBIfam" id="TIGR01007">
    <property type="entry name" value="eps_fam"/>
    <property type="match status" value="1"/>
</dbReference>
<keyword evidence="4" id="KW-0547">Nucleotide-binding</keyword>
<evidence type="ECO:0000313" key="10">
    <source>
        <dbReference type="Proteomes" id="UP000190105"/>
    </source>
</evidence>
<evidence type="ECO:0000256" key="7">
    <source>
        <dbReference type="ARBA" id="ARBA00023137"/>
    </source>
</evidence>
<dbReference type="SUPFAM" id="SSF52540">
    <property type="entry name" value="P-loop containing nucleoside triphosphate hydrolases"/>
    <property type="match status" value="1"/>
</dbReference>
<keyword evidence="6" id="KW-0067">ATP-binding</keyword>
<reference evidence="10" key="1">
    <citation type="submission" date="2017-02" db="EMBL/GenBank/DDBJ databases">
        <authorList>
            <person name="Varghese N."/>
            <person name="Submissions S."/>
        </authorList>
    </citation>
    <scope>NUCLEOTIDE SEQUENCE [LARGE SCALE GENOMIC DNA]</scope>
    <source>
        <strain evidence="10">USBA 833</strain>
    </source>
</reference>
<dbReference type="InterPro" id="IPR050445">
    <property type="entry name" value="Bact_polysacc_biosynth/exp"/>
</dbReference>
<dbReference type="Pfam" id="PF10609">
    <property type="entry name" value="ParA"/>
    <property type="match status" value="1"/>
</dbReference>
<dbReference type="STRING" id="1147123.SAMN05443428_10916"/>
<dbReference type="OrthoDB" id="9794577at2"/>
<keyword evidence="10" id="KW-1185">Reference proteome</keyword>
<dbReference type="GO" id="GO:0005524">
    <property type="term" value="F:ATP binding"/>
    <property type="evidence" value="ECO:0007669"/>
    <property type="project" value="UniProtKB-KW"/>
</dbReference>
<evidence type="ECO:0000256" key="6">
    <source>
        <dbReference type="ARBA" id="ARBA00022840"/>
    </source>
</evidence>
<accession>A0A1T4XGG8</accession>
<dbReference type="InterPro" id="IPR027417">
    <property type="entry name" value="P-loop_NTPase"/>
</dbReference>
<sequence>MQTFNLTALAHPKSPVSEAFRTLRTNIQFSSFDKNIKTIVLTSSGPGEGKSTVSTNLACVFSQGGNKTILIDCDMRKPTVHKKLEISNQTGLTNVLIAEVSLKDAVKEISENFYVLTTGTRPPNPAEIIASSKMQNFIESLKEQFDYIIIDTPPILMVTDAQILSKYADGTLLVVSSGEADKNAAVKAKELLLKVDANILGVVLNKLDTSRKGYYGYYYHYYYGNDGHKKKVKEKKGLFFKKRREIGS</sequence>
<dbReference type="RefSeq" id="WP_078696452.1">
    <property type="nucleotide sequence ID" value="NZ_FUYH01000009.1"/>
</dbReference>
<dbReference type="AlphaFoldDB" id="A0A1T4XGG8"/>
<evidence type="ECO:0000256" key="8">
    <source>
        <dbReference type="ARBA" id="ARBA00051245"/>
    </source>
</evidence>
<evidence type="ECO:0000256" key="2">
    <source>
        <dbReference type="ARBA" id="ARBA00011903"/>
    </source>
</evidence>
<dbReference type="InterPro" id="IPR005702">
    <property type="entry name" value="Wzc-like_C"/>
</dbReference>
<keyword evidence="5" id="KW-0418">Kinase</keyword>
<dbReference type="InterPro" id="IPR033756">
    <property type="entry name" value="YlxH/NBP35"/>
</dbReference>
<organism evidence="9 10">
    <name type="scientific">Caloramator quimbayensis</name>
    <dbReference type="NCBI Taxonomy" id="1147123"/>
    <lineage>
        <taxon>Bacteria</taxon>
        <taxon>Bacillati</taxon>
        <taxon>Bacillota</taxon>
        <taxon>Clostridia</taxon>
        <taxon>Eubacteriales</taxon>
        <taxon>Clostridiaceae</taxon>
        <taxon>Caloramator</taxon>
    </lineage>
</organism>
<dbReference type="EMBL" id="FUYH01000009">
    <property type="protein sequence ID" value="SKA88644.1"/>
    <property type="molecule type" value="Genomic_DNA"/>
</dbReference>
<dbReference type="GO" id="GO:0004715">
    <property type="term" value="F:non-membrane spanning protein tyrosine kinase activity"/>
    <property type="evidence" value="ECO:0007669"/>
    <property type="project" value="UniProtKB-EC"/>
</dbReference>
<evidence type="ECO:0000256" key="4">
    <source>
        <dbReference type="ARBA" id="ARBA00022741"/>
    </source>
</evidence>
<evidence type="ECO:0000313" key="9">
    <source>
        <dbReference type="EMBL" id="SKA88644.1"/>
    </source>
</evidence>
<gene>
    <name evidence="9" type="ORF">SAMN05443428_10916</name>
</gene>
<dbReference type="EC" id="2.7.10.2" evidence="2"/>
<keyword evidence="7" id="KW-0829">Tyrosine-protein kinase</keyword>
<comment type="similarity">
    <text evidence="1">Belongs to the CpsD/CapB family.</text>
</comment>
<proteinExistence type="inferred from homology"/>
<protein>
    <recommendedName>
        <fullName evidence="2">non-specific protein-tyrosine kinase</fullName>
        <ecNumber evidence="2">2.7.10.2</ecNumber>
    </recommendedName>
</protein>
<dbReference type="GO" id="GO:0042802">
    <property type="term" value="F:identical protein binding"/>
    <property type="evidence" value="ECO:0007669"/>
    <property type="project" value="UniProtKB-ARBA"/>
</dbReference>
<dbReference type="Proteomes" id="UP000190105">
    <property type="component" value="Unassembled WGS sequence"/>
</dbReference>
<dbReference type="CDD" id="cd05387">
    <property type="entry name" value="BY-kinase"/>
    <property type="match status" value="1"/>
</dbReference>
<dbReference type="FunFam" id="3.40.50.300:FF:000527">
    <property type="entry name" value="Tyrosine-protein kinase etk"/>
    <property type="match status" value="1"/>
</dbReference>
<dbReference type="PANTHER" id="PTHR32309">
    <property type="entry name" value="TYROSINE-PROTEIN KINASE"/>
    <property type="match status" value="1"/>
</dbReference>
<evidence type="ECO:0000256" key="3">
    <source>
        <dbReference type="ARBA" id="ARBA00022679"/>
    </source>
</evidence>